<feature type="transmembrane region" description="Helical" evidence="2">
    <location>
        <begin position="1147"/>
        <end position="1171"/>
    </location>
</feature>
<dbReference type="RefSeq" id="XP_001565960.1">
    <property type="nucleotide sequence ID" value="XM_001565910.1"/>
</dbReference>
<feature type="compositionally biased region" description="Pro residues" evidence="1">
    <location>
        <begin position="1022"/>
        <end position="1033"/>
    </location>
</feature>
<feature type="transmembrane region" description="Helical" evidence="2">
    <location>
        <begin position="934"/>
        <end position="959"/>
    </location>
</feature>
<evidence type="ECO:0000256" key="1">
    <source>
        <dbReference type="SAM" id="MobiDB-lite"/>
    </source>
</evidence>
<organism evidence="3 4">
    <name type="scientific">Leishmania braziliensis MHOM/BR/75/M2904</name>
    <dbReference type="NCBI Taxonomy" id="420245"/>
    <lineage>
        <taxon>Eukaryota</taxon>
        <taxon>Discoba</taxon>
        <taxon>Euglenozoa</taxon>
        <taxon>Kinetoplastea</taxon>
        <taxon>Metakinetoplastina</taxon>
        <taxon>Trypanosomatida</taxon>
        <taxon>Trypanosomatidae</taxon>
        <taxon>Leishmaniinae</taxon>
        <taxon>Leishmania</taxon>
        <taxon>Leishmania braziliensis species complex</taxon>
    </lineage>
</organism>
<feature type="compositionally biased region" description="Basic and acidic residues" evidence="1">
    <location>
        <begin position="425"/>
        <end position="435"/>
    </location>
</feature>
<protein>
    <submittedName>
        <fullName evidence="3">Hypothetical_protein</fullName>
    </submittedName>
</protein>
<name>A0A3P3ZA88_LEIBR</name>
<feature type="transmembrane region" description="Helical" evidence="2">
    <location>
        <begin position="744"/>
        <end position="765"/>
    </location>
</feature>
<keyword evidence="2" id="KW-1133">Transmembrane helix</keyword>
<evidence type="ECO:0000313" key="4">
    <source>
        <dbReference type="Proteomes" id="UP000319462"/>
    </source>
</evidence>
<sequence>MNDFDDDDAAAAQRRVRPENSEQRNAEAPPPVEVFAAGAATGDSSAPLLYTAGVTAAGDSSSAAALSSPRELLAHLALAMRYFTASERTLQDEGVFGCSPDLDSDKDNGLHRRGSRSLSDCSSDDEVQGCECVMRKAASWAASSVVLHQPVGPAAARVDAPLAQSGRSNSAAATPVPFAVTPPFAELADPSLASPHLPGVCTSAAARRAASLSGMSEAISTTLSLPPPPPLGFVIPAQVVWQADDAMIGRDLLVNDAALSSPSSLCFPAAATGGASPLTSDAQCAVERASIASAASLHEAVRTRARAWWPASSVMPNTEQGPWDSGLPFNGRRRWQAAWTAHGEPATGGWDAEEPDEEAAAIWTENIFDEDGALCGVGLCLWLPCHAAMGLVAVVRCLRRFLAGRGTCAMTYSLLNSASESDGYDSGRDTIHSTEEEGDDQPGATGGTPSPFGAWSGMIPHVRRPLLSSSSNTQCGQRLLQRPGAVRPPRFAREDDERSTNSEEGENIHDAAPLSLSLLPMSSSTQLPPGVTAAPRHQGLGEAAAADTVVTSSHCFLVLCSRLGASLRRGSLSCYRMLSSTVAYYNVFASQRTSVTPTPETGARDAANCHAMPGSSSLPPRLGKHTDAMASISEATRPPPPANAHSLSQPLLLDIAFVSQMFVLLQYVGLTILTATVLLLTVFLFDHFRVAYVEEETAACNRYPFENRIPPEVSFSLICLLLNGVLAVRYAVRAVRYEKGGLLIVQVVIVALQVCRATYFLLIAARSYTQASSVSSLSRPLWPLLITGLRRPIARIFSSGVDASGSEGALLHEHPTSTVGSVQQALLVLTCVNVGVSVSLFVAASLLSPWVYASFGWRRYAQGIVQVSLSRVRQRLTVLRACVKLDGVVTANAYLAAVFLLDSWPDQRKLLLMTLTIFALHYVLIPMLRRSRHWWPLLLAAGVLVTVSAYYAVVVGGALRNDQRLRSASNSPWHSNCYRDRLHECLYEVSCEHPVSIFRDAFATDGADDSHPSSRQLERARPPPPPPPPPPSSPAVARQRTFCCGATRGVPLLHGHLSARESLRATSPSFALAVLSRLASSMRRVSNATDTYLPTDSTFPDYSRVQGCNAACFLAREEKDNVFFERSIAGCCAEYGQCRHKDGYRTYAVLLLLVLTVFSSVVRAVLLVVAWRRWVERDDVTIDHFVWEHLRRHHCSGYRRQRRRPRKGHGHRHQRADAAAAGVSDTPSQSPRRLRASYNAIFPASSPLPSIFPHLTQNLAWNVEQYAAWRQQQCAAESTIWREHGEP</sequence>
<dbReference type="VEuPathDB" id="TriTrypDB:LbrM.27.2070"/>
<feature type="region of interest" description="Disordered" evidence="1">
    <location>
        <begin position="1005"/>
        <end position="1037"/>
    </location>
</feature>
<feature type="compositionally biased region" description="Basic residues" evidence="1">
    <location>
        <begin position="1198"/>
        <end position="1214"/>
    </location>
</feature>
<keyword evidence="2" id="KW-0472">Membrane</keyword>
<dbReference type="SUPFAM" id="SSF101447">
    <property type="entry name" value="Formin homology 2 domain (FH2 domain)"/>
    <property type="match status" value="1"/>
</dbReference>
<feature type="transmembrane region" description="Helical" evidence="2">
    <location>
        <begin position="910"/>
        <end position="928"/>
    </location>
</feature>
<evidence type="ECO:0000256" key="2">
    <source>
        <dbReference type="SAM" id="Phobius"/>
    </source>
</evidence>
<dbReference type="KEGG" id="lbz:LBRM_27_2070"/>
<proteinExistence type="predicted"/>
<feature type="region of interest" description="Disordered" evidence="1">
    <location>
        <begin position="100"/>
        <end position="121"/>
    </location>
</feature>
<feature type="region of interest" description="Disordered" evidence="1">
    <location>
        <begin position="1"/>
        <end position="31"/>
    </location>
</feature>
<reference evidence="3 4" key="1">
    <citation type="submission" date="2018-09" db="EMBL/GenBank/DDBJ databases">
        <authorList>
            <person name="Peiro R."/>
            <person name="Begona"/>
            <person name="Cbmso G."/>
            <person name="Lopez M."/>
            <person name="Gonzalez S."/>
        </authorList>
    </citation>
    <scope>NUCLEOTIDE SEQUENCE [LARGE SCALE GENOMIC DNA]</scope>
</reference>
<feature type="transmembrane region" description="Helical" evidence="2">
    <location>
        <begin position="825"/>
        <end position="852"/>
    </location>
</feature>
<feature type="region of interest" description="Disordered" evidence="1">
    <location>
        <begin position="468"/>
        <end position="509"/>
    </location>
</feature>
<feature type="transmembrane region" description="Helical" evidence="2">
    <location>
        <begin position="713"/>
        <end position="732"/>
    </location>
</feature>
<feature type="region of interest" description="Disordered" evidence="1">
    <location>
        <begin position="1198"/>
        <end position="1231"/>
    </location>
</feature>
<feature type="transmembrane region" description="Helical" evidence="2">
    <location>
        <begin position="662"/>
        <end position="685"/>
    </location>
</feature>
<dbReference type="Proteomes" id="UP000319462">
    <property type="component" value="Chromosome 27"/>
</dbReference>
<feature type="compositionally biased region" description="Basic and acidic residues" evidence="1">
    <location>
        <begin position="491"/>
        <end position="509"/>
    </location>
</feature>
<feature type="region of interest" description="Disordered" evidence="1">
    <location>
        <begin position="419"/>
        <end position="455"/>
    </location>
</feature>
<feature type="compositionally biased region" description="Basic and acidic residues" evidence="1">
    <location>
        <begin position="1008"/>
        <end position="1021"/>
    </location>
</feature>
<feature type="compositionally biased region" description="Basic and acidic residues" evidence="1">
    <location>
        <begin position="16"/>
        <end position="25"/>
    </location>
</feature>
<gene>
    <name evidence="3" type="ORF">LBRM2904_27.1890</name>
</gene>
<keyword evidence="2" id="KW-0812">Transmembrane</keyword>
<dbReference type="EMBL" id="LS997626">
    <property type="protein sequence ID" value="SYZ67121.1"/>
    <property type="molecule type" value="Genomic_DNA"/>
</dbReference>
<accession>A0A3P3ZA88</accession>
<evidence type="ECO:0000313" key="3">
    <source>
        <dbReference type="EMBL" id="SYZ67121.1"/>
    </source>
</evidence>